<sequence>MNIKKEEVINFIINKVKKLTKNEESEILAHTSLSSVGVDSLSAVLICGYIEDEYNIEVEPIIMFECKNANEVANEVIRLIEEQL</sequence>
<gene>
    <name evidence="2" type="ORF">CP985_13030</name>
</gene>
<dbReference type="Pfam" id="PF00550">
    <property type="entry name" value="PP-binding"/>
    <property type="match status" value="1"/>
</dbReference>
<dbReference type="KEGG" id="amyt:AMYT_2687"/>
<evidence type="ECO:0000313" key="3">
    <source>
        <dbReference type="Proteomes" id="UP000290092"/>
    </source>
</evidence>
<evidence type="ECO:0000313" key="2">
    <source>
        <dbReference type="EMBL" id="RXK13723.1"/>
    </source>
</evidence>
<dbReference type="EMBL" id="NXID01000057">
    <property type="protein sequence ID" value="RXK13723.1"/>
    <property type="molecule type" value="Genomic_DNA"/>
</dbReference>
<dbReference type="SUPFAM" id="SSF47336">
    <property type="entry name" value="ACP-like"/>
    <property type="match status" value="1"/>
</dbReference>
<dbReference type="InterPro" id="IPR009081">
    <property type="entry name" value="PP-bd_ACP"/>
</dbReference>
<proteinExistence type="predicted"/>
<dbReference type="AlphaFoldDB" id="A0AAX2AGA9"/>
<keyword evidence="3" id="KW-1185">Reference proteome</keyword>
<dbReference type="Gene3D" id="1.10.1200.10">
    <property type="entry name" value="ACP-like"/>
    <property type="match status" value="1"/>
</dbReference>
<name>A0AAX2AGA9_9BACT</name>
<feature type="domain" description="Carrier" evidence="1">
    <location>
        <begin position="3"/>
        <end position="80"/>
    </location>
</feature>
<reference evidence="2 3" key="1">
    <citation type="submission" date="2017-09" db="EMBL/GenBank/DDBJ databases">
        <title>Genomics of the genus Arcobacter.</title>
        <authorList>
            <person name="Perez-Cataluna A."/>
            <person name="Figueras M.J."/>
            <person name="Salas-Masso N."/>
        </authorList>
    </citation>
    <scope>NUCLEOTIDE SEQUENCE [LARGE SCALE GENOMIC DNA]</scope>
    <source>
        <strain evidence="2 3">CECT 7386</strain>
    </source>
</reference>
<accession>A0AAX2AGA9</accession>
<evidence type="ECO:0000259" key="1">
    <source>
        <dbReference type="PROSITE" id="PS50075"/>
    </source>
</evidence>
<dbReference type="PROSITE" id="PS50075">
    <property type="entry name" value="CARRIER"/>
    <property type="match status" value="1"/>
</dbReference>
<organism evidence="2 3">
    <name type="scientific">Malaciobacter mytili LMG 24559</name>
    <dbReference type="NCBI Taxonomy" id="1032238"/>
    <lineage>
        <taxon>Bacteria</taxon>
        <taxon>Pseudomonadati</taxon>
        <taxon>Campylobacterota</taxon>
        <taxon>Epsilonproteobacteria</taxon>
        <taxon>Campylobacterales</taxon>
        <taxon>Arcobacteraceae</taxon>
        <taxon>Malaciobacter</taxon>
    </lineage>
</organism>
<dbReference type="InterPro" id="IPR036736">
    <property type="entry name" value="ACP-like_sf"/>
</dbReference>
<dbReference type="Proteomes" id="UP000290092">
    <property type="component" value="Unassembled WGS sequence"/>
</dbReference>
<protein>
    <recommendedName>
        <fullName evidence="1">Carrier domain-containing protein</fullName>
    </recommendedName>
</protein>
<dbReference type="RefSeq" id="WP_114843033.1">
    <property type="nucleotide sequence ID" value="NZ_CP031219.1"/>
</dbReference>
<comment type="caution">
    <text evidence="2">The sequence shown here is derived from an EMBL/GenBank/DDBJ whole genome shotgun (WGS) entry which is preliminary data.</text>
</comment>